<dbReference type="Proteomes" id="UP000004217">
    <property type="component" value="Unassembled WGS sequence"/>
</dbReference>
<dbReference type="AlphaFoldDB" id="G2GIF5"/>
<accession>G2GIF5</accession>
<sequence>MRTLRRPTGTASPASGALRGLRAGALAALCVLLPLAGHVLSLRHAPRWIILAAVAAVAVPGAALLTRRRLTDAEVVGTLVAAQITAHAAAALPGACRAMTGGGALPSGPGAFAEHGGAAGPPVGVVLGGHLVSVLLAARLLGVGERLLWQSRPLLAAVGRLLLLVRPPRGRAHGTAPAPAARRTTTAPRPDRPVRLHAGRSPPRRTRLPLAPFRPMPIGGPPLP</sequence>
<organism evidence="3 4">
    <name type="scientific">Streptomyces zinciresistens K42</name>
    <dbReference type="NCBI Taxonomy" id="700597"/>
    <lineage>
        <taxon>Bacteria</taxon>
        <taxon>Bacillati</taxon>
        <taxon>Actinomycetota</taxon>
        <taxon>Actinomycetes</taxon>
        <taxon>Kitasatosporales</taxon>
        <taxon>Streptomycetaceae</taxon>
        <taxon>Streptomyces</taxon>
    </lineage>
</organism>
<gene>
    <name evidence="3" type="ORF">SZN_26476</name>
</gene>
<feature type="transmembrane region" description="Helical" evidence="2">
    <location>
        <begin position="48"/>
        <end position="65"/>
    </location>
</feature>
<feature type="compositionally biased region" description="Pro residues" evidence="1">
    <location>
        <begin position="212"/>
        <end position="224"/>
    </location>
</feature>
<evidence type="ECO:0000256" key="1">
    <source>
        <dbReference type="SAM" id="MobiDB-lite"/>
    </source>
</evidence>
<feature type="region of interest" description="Disordered" evidence="1">
    <location>
        <begin position="169"/>
        <end position="224"/>
    </location>
</feature>
<protein>
    <submittedName>
        <fullName evidence="3">Uncharacterized protein</fullName>
    </submittedName>
</protein>
<name>G2GIF5_9ACTN</name>
<feature type="compositionally biased region" description="Low complexity" evidence="1">
    <location>
        <begin position="169"/>
        <end position="188"/>
    </location>
</feature>
<keyword evidence="4" id="KW-1185">Reference proteome</keyword>
<evidence type="ECO:0000256" key="2">
    <source>
        <dbReference type="SAM" id="Phobius"/>
    </source>
</evidence>
<evidence type="ECO:0000313" key="4">
    <source>
        <dbReference type="Proteomes" id="UP000004217"/>
    </source>
</evidence>
<evidence type="ECO:0000313" key="3">
    <source>
        <dbReference type="EMBL" id="EGX56721.1"/>
    </source>
</evidence>
<proteinExistence type="predicted"/>
<comment type="caution">
    <text evidence="3">The sequence shown here is derived from an EMBL/GenBank/DDBJ whole genome shotgun (WGS) entry which is preliminary data.</text>
</comment>
<dbReference type="EMBL" id="AGBF01000127">
    <property type="protein sequence ID" value="EGX56721.1"/>
    <property type="molecule type" value="Genomic_DNA"/>
</dbReference>
<keyword evidence="2" id="KW-0472">Membrane</keyword>
<dbReference type="OrthoDB" id="4221649at2"/>
<dbReference type="PATRIC" id="fig|700597.3.peg.5199"/>
<dbReference type="RefSeq" id="WP_007500616.1">
    <property type="nucleotide sequence ID" value="NZ_AGBF01000127.1"/>
</dbReference>
<feature type="transmembrane region" description="Helical" evidence="2">
    <location>
        <begin position="21"/>
        <end position="42"/>
    </location>
</feature>
<keyword evidence="2" id="KW-1133">Transmembrane helix</keyword>
<keyword evidence="2" id="KW-0812">Transmembrane</keyword>
<feature type="compositionally biased region" description="Basic residues" evidence="1">
    <location>
        <begin position="195"/>
        <end position="207"/>
    </location>
</feature>
<reference evidence="3 4" key="1">
    <citation type="submission" date="2011-08" db="EMBL/GenBank/DDBJ databases">
        <authorList>
            <person name="Lin Y."/>
            <person name="Hao X."/>
            <person name="Johnstone L."/>
            <person name="Miller S.J."/>
            <person name="Wei G."/>
            <person name="Rensing C."/>
        </authorList>
    </citation>
    <scope>NUCLEOTIDE SEQUENCE [LARGE SCALE GENOMIC DNA]</scope>
    <source>
        <strain evidence="3 4">K42</strain>
    </source>
</reference>